<dbReference type="RefSeq" id="WP_116272780.1">
    <property type="nucleotide sequence ID" value="NZ_KZ859521.1"/>
</dbReference>
<keyword evidence="2" id="KW-0808">Transferase</keyword>
<evidence type="ECO:0000313" key="3">
    <source>
        <dbReference type="Proteomes" id="UP000256748"/>
    </source>
</evidence>
<evidence type="ECO:0000313" key="2">
    <source>
        <dbReference type="EMBL" id="RFB98415.1"/>
    </source>
</evidence>
<gene>
    <name evidence="2" type="ORF">B5K10_06555</name>
</gene>
<dbReference type="GO" id="GO:0016747">
    <property type="term" value="F:acyltransferase activity, transferring groups other than amino-acyl groups"/>
    <property type="evidence" value="ECO:0007669"/>
    <property type="project" value="InterPro"/>
</dbReference>
<dbReference type="InterPro" id="IPR016181">
    <property type="entry name" value="Acyl_CoA_acyltransferase"/>
</dbReference>
<name>A0A3E1BUY7_RHILT</name>
<organism evidence="2 3">
    <name type="scientific">Rhizobium leguminosarum bv. trifolii</name>
    <dbReference type="NCBI Taxonomy" id="386"/>
    <lineage>
        <taxon>Bacteria</taxon>
        <taxon>Pseudomonadati</taxon>
        <taxon>Pseudomonadota</taxon>
        <taxon>Alphaproteobacteria</taxon>
        <taxon>Hyphomicrobiales</taxon>
        <taxon>Rhizobiaceae</taxon>
        <taxon>Rhizobium/Agrobacterium group</taxon>
        <taxon>Rhizobium</taxon>
    </lineage>
</organism>
<evidence type="ECO:0000259" key="1">
    <source>
        <dbReference type="PROSITE" id="PS51186"/>
    </source>
</evidence>
<dbReference type="Pfam" id="PF13302">
    <property type="entry name" value="Acetyltransf_3"/>
    <property type="match status" value="1"/>
</dbReference>
<dbReference type="EMBL" id="NAOO01000006">
    <property type="protein sequence ID" value="RFB98415.1"/>
    <property type="molecule type" value="Genomic_DNA"/>
</dbReference>
<feature type="domain" description="N-acetyltransferase" evidence="1">
    <location>
        <begin position="11"/>
        <end position="175"/>
    </location>
</feature>
<dbReference type="PROSITE" id="PS51186">
    <property type="entry name" value="GNAT"/>
    <property type="match status" value="1"/>
</dbReference>
<proteinExistence type="predicted"/>
<accession>A0A3E1BUY7</accession>
<dbReference type="PANTHER" id="PTHR43792:SF1">
    <property type="entry name" value="N-ACETYLTRANSFERASE DOMAIN-CONTAINING PROTEIN"/>
    <property type="match status" value="1"/>
</dbReference>
<dbReference type="Proteomes" id="UP000256748">
    <property type="component" value="Unassembled WGS sequence"/>
</dbReference>
<dbReference type="InterPro" id="IPR051531">
    <property type="entry name" value="N-acetyltransferase"/>
</dbReference>
<comment type="caution">
    <text evidence="2">The sequence shown here is derived from an EMBL/GenBank/DDBJ whole genome shotgun (WGS) entry which is preliminary data.</text>
</comment>
<sequence length="175" mass="19539">MARDILSTDRLTLREITTPDLPLLHRIFGDAECMRYYPSIKSADETASWFQRLAFDSYANHGFGLWAVTDRRSGTLLGDCGITLQETSAGLEPEIGYHLLRDHWGKGYAGEAAAACRDHALDSLGLSRIVSIVRPDNARSQRVAERVHRRRETFFKAAGLDGGKVGFHLYITDEA</sequence>
<dbReference type="AlphaFoldDB" id="A0A3E1BUY7"/>
<dbReference type="InterPro" id="IPR000182">
    <property type="entry name" value="GNAT_dom"/>
</dbReference>
<dbReference type="Gene3D" id="3.40.630.30">
    <property type="match status" value="1"/>
</dbReference>
<dbReference type="SUPFAM" id="SSF55729">
    <property type="entry name" value="Acyl-CoA N-acyltransferases (Nat)"/>
    <property type="match status" value="1"/>
</dbReference>
<protein>
    <submittedName>
        <fullName evidence="2">GNAT family N-acetyltransferase</fullName>
    </submittedName>
</protein>
<dbReference type="PANTHER" id="PTHR43792">
    <property type="entry name" value="GNAT FAMILY, PUTATIVE (AFU_ORTHOLOGUE AFUA_3G00765)-RELATED-RELATED"/>
    <property type="match status" value="1"/>
</dbReference>
<reference evidence="2 3" key="1">
    <citation type="submission" date="2017-03" db="EMBL/GenBank/DDBJ databases">
        <title>Genome analysis of Rhizobial strains effectives or ineffectives for nitrogen fixation isolated from bean seeds.</title>
        <authorList>
            <person name="Peralta H."/>
            <person name="Aguilar-Vera A."/>
            <person name="Mora Y."/>
            <person name="Vargas-Lagunas C."/>
            <person name="Girard L."/>
            <person name="Mora J."/>
        </authorList>
    </citation>
    <scope>NUCLEOTIDE SEQUENCE [LARGE SCALE GENOMIC DNA]</scope>
    <source>
        <strain evidence="2 3">CCGM5</strain>
    </source>
</reference>